<protein>
    <submittedName>
        <fullName evidence="2">Alpha/beta hydrolase</fullName>
    </submittedName>
</protein>
<accession>A0A7Y0FPW9</accession>
<dbReference type="PANTHER" id="PTHR43194">
    <property type="entry name" value="HYDROLASE ALPHA/BETA FOLD FAMILY"/>
    <property type="match status" value="1"/>
</dbReference>
<dbReference type="InterPro" id="IPR029058">
    <property type="entry name" value="AB_hydrolase_fold"/>
</dbReference>
<evidence type="ECO:0000313" key="2">
    <source>
        <dbReference type="EMBL" id="NML68011.1"/>
    </source>
</evidence>
<dbReference type="InterPro" id="IPR000639">
    <property type="entry name" value="Epox_hydrolase-like"/>
</dbReference>
<dbReference type="InterPro" id="IPR050228">
    <property type="entry name" value="Carboxylesterase_BioH"/>
</dbReference>
<dbReference type="PRINTS" id="PR00412">
    <property type="entry name" value="EPOXHYDRLASE"/>
</dbReference>
<keyword evidence="2" id="KW-0378">Hydrolase</keyword>
<evidence type="ECO:0000259" key="1">
    <source>
        <dbReference type="Pfam" id="PF12697"/>
    </source>
</evidence>
<dbReference type="PANTHER" id="PTHR43194:SF5">
    <property type="entry name" value="PIMELOYL-[ACYL-CARRIER PROTEIN] METHYL ESTER ESTERASE"/>
    <property type="match status" value="1"/>
</dbReference>
<dbReference type="GO" id="GO:0016787">
    <property type="term" value="F:hydrolase activity"/>
    <property type="evidence" value="ECO:0007669"/>
    <property type="project" value="UniProtKB-KW"/>
</dbReference>
<dbReference type="InterPro" id="IPR000073">
    <property type="entry name" value="AB_hydrolase_1"/>
</dbReference>
<proteinExistence type="predicted"/>
<organism evidence="2 3">
    <name type="scientific">Hymenobacter polaris</name>
    <dbReference type="NCBI Taxonomy" id="2682546"/>
    <lineage>
        <taxon>Bacteria</taxon>
        <taxon>Pseudomonadati</taxon>
        <taxon>Bacteroidota</taxon>
        <taxon>Cytophagia</taxon>
        <taxon>Cytophagales</taxon>
        <taxon>Hymenobacteraceae</taxon>
        <taxon>Hymenobacter</taxon>
    </lineage>
</organism>
<dbReference type="Proteomes" id="UP000559626">
    <property type="component" value="Unassembled WGS sequence"/>
</dbReference>
<dbReference type="AlphaFoldDB" id="A0A7Y0FPW9"/>
<evidence type="ECO:0000313" key="3">
    <source>
        <dbReference type="Proteomes" id="UP000559626"/>
    </source>
</evidence>
<keyword evidence="3" id="KW-1185">Reference proteome</keyword>
<dbReference type="Gene3D" id="3.40.50.1820">
    <property type="entry name" value="alpha/beta hydrolase"/>
    <property type="match status" value="1"/>
</dbReference>
<reference evidence="2 3" key="1">
    <citation type="submission" date="2020-04" db="EMBL/GenBank/DDBJ databases">
        <title>Hymenobacter polaris sp. nov., isolated from Arctic soil.</title>
        <authorList>
            <person name="Dahal R.H."/>
        </authorList>
    </citation>
    <scope>NUCLEOTIDE SEQUENCE [LARGE SCALE GENOMIC DNA]</scope>
    <source>
        <strain evidence="2 3">RP-2-7</strain>
    </source>
</reference>
<dbReference type="Pfam" id="PF12697">
    <property type="entry name" value="Abhydrolase_6"/>
    <property type="match status" value="1"/>
</dbReference>
<name>A0A7Y0FPW9_9BACT</name>
<dbReference type="RefSeq" id="WP_169533719.1">
    <property type="nucleotide sequence ID" value="NZ_JABBGH010000005.1"/>
</dbReference>
<sequence>MLPFPVLLALPQGPTVAVYDSGSSGPVLLLLAGNSLSSASTYGALWAEPALAGYRRVAFDWPGCGASPWAPAWYGLEAPARVLALVVATLDLPATVVVGHSLGGHLALHALPRLPLVRGLLLVGTPPLGAAADFAHAFLPEPRMGLLYQAELSDAELAQLLPALLQPAAPASQQAPLAEALRQSDPAFRPALAAAIGAGVPDEQAILRATAVPVAFALGEADALVSAAYLGATAAPTRWGALVHLVAGAGHTPMLETPAAFATLLAEFAAAVLPR</sequence>
<comment type="caution">
    <text evidence="2">The sequence shown here is derived from an EMBL/GenBank/DDBJ whole genome shotgun (WGS) entry which is preliminary data.</text>
</comment>
<gene>
    <name evidence="2" type="ORF">HHL22_22665</name>
</gene>
<dbReference type="EMBL" id="JABBGH010000005">
    <property type="protein sequence ID" value="NML68011.1"/>
    <property type="molecule type" value="Genomic_DNA"/>
</dbReference>
<dbReference type="SUPFAM" id="SSF53474">
    <property type="entry name" value="alpha/beta-Hydrolases"/>
    <property type="match status" value="1"/>
</dbReference>
<feature type="domain" description="AB hydrolase-1" evidence="1">
    <location>
        <begin position="28"/>
        <end position="262"/>
    </location>
</feature>